<accession>A0A1S2VRT3</accession>
<comment type="caution">
    <text evidence="1">The sequence shown here is derived from an EMBL/GenBank/DDBJ whole genome shotgun (WGS) entry which is preliminary data.</text>
</comment>
<evidence type="ECO:0000313" key="1">
    <source>
        <dbReference type="EMBL" id="OIN61025.1"/>
    </source>
</evidence>
<dbReference type="NCBIfam" id="TIGR01451">
    <property type="entry name" value="B_ant_repeat"/>
    <property type="match status" value="1"/>
</dbReference>
<dbReference type="Gene3D" id="2.60.40.3440">
    <property type="match status" value="7"/>
</dbReference>
<dbReference type="InterPro" id="IPR047589">
    <property type="entry name" value="DUF11_rpt"/>
</dbReference>
<dbReference type="Pfam" id="PF17963">
    <property type="entry name" value="Big_9"/>
    <property type="match status" value="10"/>
</dbReference>
<dbReference type="RefSeq" id="WP_071501530.1">
    <property type="nucleotide sequence ID" value="NZ_MORL01000001.1"/>
</dbReference>
<dbReference type="NCBIfam" id="NF012211">
    <property type="entry name" value="tand_rpt_95"/>
    <property type="match status" value="8"/>
</dbReference>
<protein>
    <submittedName>
        <fullName evidence="1">Uncharacterized protein</fullName>
    </submittedName>
</protein>
<dbReference type="Proteomes" id="UP000181790">
    <property type="component" value="Unassembled WGS sequence"/>
</dbReference>
<proteinExistence type="predicted"/>
<dbReference type="OrthoDB" id="9805017at2"/>
<organism evidence="1 2">
    <name type="scientific">Arsenicibacter rosenii</name>
    <dbReference type="NCBI Taxonomy" id="1750698"/>
    <lineage>
        <taxon>Bacteria</taxon>
        <taxon>Pseudomonadati</taxon>
        <taxon>Bacteroidota</taxon>
        <taxon>Cytophagia</taxon>
        <taxon>Cytophagales</taxon>
        <taxon>Spirosomataceae</taxon>
        <taxon>Arsenicibacter</taxon>
    </lineage>
</organism>
<gene>
    <name evidence="1" type="ORF">BLX24_02810</name>
</gene>
<name>A0A1S2VRT3_9BACT</name>
<dbReference type="Gene3D" id="2.60.40.2810">
    <property type="match status" value="3"/>
</dbReference>
<evidence type="ECO:0000313" key="2">
    <source>
        <dbReference type="Proteomes" id="UP000181790"/>
    </source>
</evidence>
<dbReference type="EMBL" id="MORL01000001">
    <property type="protein sequence ID" value="OIN61025.1"/>
    <property type="molecule type" value="Genomic_DNA"/>
</dbReference>
<keyword evidence="2" id="KW-1185">Reference proteome</keyword>
<reference evidence="1 2" key="1">
    <citation type="submission" date="2016-10" db="EMBL/GenBank/DDBJ databases">
        <title>Arsenicibacter rosenii gen. nov., sp. nov., an efficient arsenic-methylating bacterium isolated from an arsenic-contaminated paddy soil.</title>
        <authorList>
            <person name="Huang K."/>
        </authorList>
    </citation>
    <scope>NUCLEOTIDE SEQUENCE [LARGE SCALE GENOMIC DNA]</scope>
    <source>
        <strain evidence="1 2">SM-1</strain>
    </source>
</reference>
<sequence length="1691" mass="179496">MKRLYSALQKLFLFTIFHFITVNLYAQVTPDNVYYIPLPEPQLQTAFKNLTTSPTTTTVISNTILVTISIVSTNDNTVIYYDHWEDGYQTNFSGTKQSSTQIWGDNNPSNGIPPGYSVDKIDAGDRINLINNVALPRNTSTIVYDGRDKIASTKYLSVTRIGVPTSPGSVLGSSVEVYDTTVYDRAFQLPIGETSDLNAGSTCCLFEYTSIFVMAREDGTTVEIDANADGTYETTATLNQGESYHFNGSSVGDVLAGAAVRSNKPVQVDLVTGDIGATYESRTFAMYPTALWDNCYYNPVGRTTVNADVNAFIFNPGPGSLTINARTTSGVSSFTVGPKATYRYNMPDNSGAHFYTTNESDKFFAVGVHDADLTEQSTWDWGFSLLPEVFLTTGAVVGYGPGTSDPVSNTGNGSPVWVLATNATTVYADFDGDPTTGAFTDPNGGKYDVAYQVVADQSLRIYDNTDRDQTGMRVYTLDGTLIAVAWGEDASTAGNGLPYLDLGTTVTPDRRILVSKLATITVDNGQPGIVDPGDEVTYRIVVQNASLRSRNVVSITDTIPAGFSYVANSTRRNRTVVIPDQTNPNTAFPLDETGYNLGDLILAQRDTLSFRVIAQRPLVANATVTNRVTYSDNLNDQVSGQVTISINQAYPPVANREAVTTPFNTSVGVNVLTNDTDRAFRPAALTNVSAPTIFTQPKNGTATLTNGVLVYRPGSTFAGQDTVVYRLCDNLNTNLCDTALVAITVQSLPPTANRDNVTTPFNVNVQISTLTNDVDRAGRPASLTGASANVSSFSVITQPANGTIAIGANGLLTYNPNDTYAGTDQLIYRICDNVNTSLCDTALVFITIQSAPPVANRNDVTTAFNTNSTILILANDTDKAGRPAALTNVSAPVITQNPANGAVVVNADGSITYDPNDTFAGTDQLIYRICDNVNASLCDTALVTIRVNSAPPVANPETVNLAFNVTTTVSILANDVDKAGRPAALTNVSAPVIVVAPKHGSAVVNADGTLTYNPDDTFAGLDTLQYRICDTFSGTLCATTYVAFNVGSNAPTAGADVTTTPFNQNITVNILTNDTDRASQPASLSTVTLPQILYGPVNGTAIINANGTLTYNPNDTFAGVDTIRYRICDNVNTSLCSNNLVTITVQSAPPVANPESLTTGFNVTTTIAVLANDVDKAARPAALTNVTAPVVTQNPANGVVVVNADGTITYNPNDTFAGQDSFIYRLCDNVNNALCDTALVRILIQSAPPVANPDSYTTAFNTNLTMAVLGNDVDKANRPAALTNVSAPVIVVQPLNGTAIVNANGTITYNPEDTYAGTDQLTYRICDNITPSLCSTALVTMLIQSAPPVANRNDVTTAFNTDVTIPVLTNDVDKAGRPAALTNVSAPAIFSQPANGTVLVNADGSITYNPNDTFAGQDSFIYRICDLIDPSKCDTALVTVQIGSAPPVANPDSYTTAFNTNLTMAVLGNDVDKANRPAALTNVSAPTIFSQPANGTVLVNADGSITYNPNDTFAGQDSFVYRICDLIDPSKCDTALVTVQILSAPPVANRNDVTTAFNTNITIPVLTNDVDKAGRPAALTNVSAPTIFSQPANGTVLVNADGSITYNPNDTFAGQDSFIYRICDLIDPSKCDTALVTVQILSAPPVANRNDVTTAFNTNITIPVLTNDVDKAGRTCRPQPFSVSRPTERYW</sequence>